<proteinExistence type="inferred from homology"/>
<gene>
    <name evidence="7" type="primary">rpsD</name>
    <name evidence="11" type="ORF">B9G79_03800</name>
</gene>
<accession>A0A1Z3N5R6</accession>
<dbReference type="InterPro" id="IPR022801">
    <property type="entry name" value="Ribosomal_uS4"/>
</dbReference>
<dbReference type="SUPFAM" id="SSF55174">
    <property type="entry name" value="Alpha-L RNA-binding motif"/>
    <property type="match status" value="1"/>
</dbReference>
<organism evidence="11 12">
    <name type="scientific">Bdellovibrio bacteriovorus</name>
    <dbReference type="NCBI Taxonomy" id="959"/>
    <lineage>
        <taxon>Bacteria</taxon>
        <taxon>Pseudomonadati</taxon>
        <taxon>Bdellovibrionota</taxon>
        <taxon>Bdellovibrionia</taxon>
        <taxon>Bdellovibrionales</taxon>
        <taxon>Pseudobdellovibrionaceae</taxon>
        <taxon>Bdellovibrio</taxon>
    </lineage>
</organism>
<dbReference type="InterPro" id="IPR018079">
    <property type="entry name" value="Ribosomal_uS4_CS"/>
</dbReference>
<dbReference type="OrthoDB" id="9803672at2"/>
<evidence type="ECO:0000256" key="5">
    <source>
        <dbReference type="ARBA" id="ARBA00023274"/>
    </source>
</evidence>
<keyword evidence="3 7" id="KW-0694">RNA-binding</keyword>
<evidence type="ECO:0000256" key="7">
    <source>
        <dbReference type="HAMAP-Rule" id="MF_01306"/>
    </source>
</evidence>
<dbReference type="GO" id="GO:0006412">
    <property type="term" value="P:translation"/>
    <property type="evidence" value="ECO:0007669"/>
    <property type="project" value="UniProtKB-UniRule"/>
</dbReference>
<dbReference type="GO" id="GO:0042274">
    <property type="term" value="P:ribosomal small subunit biogenesis"/>
    <property type="evidence" value="ECO:0007669"/>
    <property type="project" value="TreeGrafter"/>
</dbReference>
<protein>
    <recommendedName>
        <fullName evidence="6 7">Small ribosomal subunit protein uS4</fullName>
    </recommendedName>
</protein>
<dbReference type="Pfam" id="PF00163">
    <property type="entry name" value="Ribosomal_S4"/>
    <property type="match status" value="1"/>
</dbReference>
<dbReference type="GO" id="GO:0019843">
    <property type="term" value="F:rRNA binding"/>
    <property type="evidence" value="ECO:0007669"/>
    <property type="project" value="UniProtKB-UniRule"/>
</dbReference>
<evidence type="ECO:0000256" key="3">
    <source>
        <dbReference type="ARBA" id="ARBA00022884"/>
    </source>
</evidence>
<comment type="similarity">
    <text evidence="1 7 8">Belongs to the universal ribosomal protein uS4 family.</text>
</comment>
<comment type="subunit">
    <text evidence="7">Part of the 30S ribosomal subunit. Contacts protein S5. The interaction surface between S4 and S5 is involved in control of translational fidelity.</text>
</comment>
<evidence type="ECO:0000313" key="12">
    <source>
        <dbReference type="Proteomes" id="UP000197003"/>
    </source>
</evidence>
<dbReference type="FunFam" id="3.10.290.10:FF:000001">
    <property type="entry name" value="30S ribosomal protein S4"/>
    <property type="match status" value="1"/>
</dbReference>
<dbReference type="Gene3D" id="3.10.290.10">
    <property type="entry name" value="RNA-binding S4 domain"/>
    <property type="match status" value="1"/>
</dbReference>
<keyword evidence="4 7" id="KW-0689">Ribosomal protein</keyword>
<evidence type="ECO:0000259" key="9">
    <source>
        <dbReference type="SMART" id="SM00363"/>
    </source>
</evidence>
<dbReference type="AlphaFoldDB" id="A0A1Z3N5R6"/>
<dbReference type="PANTHER" id="PTHR11831">
    <property type="entry name" value="30S 40S RIBOSOMAL PROTEIN"/>
    <property type="match status" value="1"/>
</dbReference>
<dbReference type="PROSITE" id="PS00632">
    <property type="entry name" value="RIBOSOMAL_S4"/>
    <property type="match status" value="1"/>
</dbReference>
<dbReference type="SMART" id="SM00363">
    <property type="entry name" value="S4"/>
    <property type="match status" value="1"/>
</dbReference>
<evidence type="ECO:0000256" key="8">
    <source>
        <dbReference type="RuleBase" id="RU003699"/>
    </source>
</evidence>
<name>A0A1Z3N5R6_BDEBC</name>
<dbReference type="NCBIfam" id="TIGR01017">
    <property type="entry name" value="rpsD_bact"/>
    <property type="match status" value="1"/>
</dbReference>
<comment type="function">
    <text evidence="7">One of the primary rRNA binding proteins, it binds directly to 16S rRNA where it nucleates assembly of the body of the 30S subunit.</text>
</comment>
<dbReference type="GO" id="GO:0003735">
    <property type="term" value="F:structural constituent of ribosome"/>
    <property type="evidence" value="ECO:0007669"/>
    <property type="project" value="InterPro"/>
</dbReference>
<reference evidence="11 12" key="1">
    <citation type="submission" date="2017-04" db="EMBL/GenBank/DDBJ databases">
        <title>Whole genome sequence of Bdellovibrio bacteriovorus strain SSB218315.</title>
        <authorList>
            <person name="Oyedara O."/>
            <person name="Rodriguez-Perez M.A."/>
        </authorList>
    </citation>
    <scope>NUCLEOTIDE SEQUENCE [LARGE SCALE GENOMIC DNA]</scope>
    <source>
        <strain evidence="11 12">SSB218315</strain>
    </source>
</reference>
<evidence type="ECO:0000256" key="6">
    <source>
        <dbReference type="ARBA" id="ARBA00035254"/>
    </source>
</evidence>
<dbReference type="InterPro" id="IPR005709">
    <property type="entry name" value="Ribosomal_uS4_bac-type"/>
</dbReference>
<dbReference type="RefSeq" id="WP_088564372.1">
    <property type="nucleotide sequence ID" value="NZ_CP020946.1"/>
</dbReference>
<dbReference type="SMART" id="SM01390">
    <property type="entry name" value="Ribosomal_S4"/>
    <property type="match status" value="1"/>
</dbReference>
<dbReference type="Proteomes" id="UP000197003">
    <property type="component" value="Chromosome"/>
</dbReference>
<dbReference type="Gene3D" id="1.10.1050.10">
    <property type="entry name" value="Ribosomal Protein S4 Delta 41, Chain A, domain 1"/>
    <property type="match status" value="1"/>
</dbReference>
<dbReference type="HAMAP" id="MF_01306_B">
    <property type="entry name" value="Ribosomal_uS4_B"/>
    <property type="match status" value="1"/>
</dbReference>
<evidence type="ECO:0000256" key="1">
    <source>
        <dbReference type="ARBA" id="ARBA00007465"/>
    </source>
</evidence>
<dbReference type="NCBIfam" id="NF003717">
    <property type="entry name" value="PRK05327.1"/>
    <property type="match status" value="1"/>
</dbReference>
<comment type="function">
    <text evidence="7">With S5 and S12 plays an important role in translational accuracy.</text>
</comment>
<dbReference type="GO" id="GO:0015935">
    <property type="term" value="C:small ribosomal subunit"/>
    <property type="evidence" value="ECO:0007669"/>
    <property type="project" value="InterPro"/>
</dbReference>
<evidence type="ECO:0000259" key="10">
    <source>
        <dbReference type="SMART" id="SM01390"/>
    </source>
</evidence>
<keyword evidence="2 7" id="KW-0699">rRNA-binding</keyword>
<feature type="domain" description="Small ribosomal subunit protein uS4 N-terminal" evidence="10">
    <location>
        <begin position="4"/>
        <end position="94"/>
    </location>
</feature>
<evidence type="ECO:0000256" key="4">
    <source>
        <dbReference type="ARBA" id="ARBA00022980"/>
    </source>
</evidence>
<feature type="domain" description="RNA-binding S4" evidence="9">
    <location>
        <begin position="95"/>
        <end position="153"/>
    </location>
</feature>
<dbReference type="EMBL" id="CP020946">
    <property type="protein sequence ID" value="ASD62751.1"/>
    <property type="molecule type" value="Genomic_DNA"/>
</dbReference>
<evidence type="ECO:0000313" key="11">
    <source>
        <dbReference type="EMBL" id="ASD62751.1"/>
    </source>
</evidence>
<dbReference type="CDD" id="cd00165">
    <property type="entry name" value="S4"/>
    <property type="match status" value="1"/>
</dbReference>
<evidence type="ECO:0000256" key="2">
    <source>
        <dbReference type="ARBA" id="ARBA00022730"/>
    </source>
</evidence>
<keyword evidence="5 7" id="KW-0687">Ribonucleoprotein</keyword>
<sequence length="208" mass="23674">MNRQGKTPRFKRQRRLLTELPGMGKAGALERRPYPPGQHGLQRRKYSEFALQLEEKQKLRFHYGLREEQFRRLINKAKKSKATNWVEALVNLLEKRLDNVVFRLGFAGSIPAARQLVSHGKVLVNGKKVNIGSQIIKVGDKITLKDEAYQNQVYMAAKQAPRLPLPSFMAKEDVAGKEQGRLTDEPNLEAVPFAFEPGLVIGYYSMRG</sequence>
<dbReference type="InterPro" id="IPR001912">
    <property type="entry name" value="Ribosomal_uS4_N"/>
</dbReference>
<dbReference type="InterPro" id="IPR002942">
    <property type="entry name" value="S4_RNA-bd"/>
</dbReference>
<dbReference type="PROSITE" id="PS50889">
    <property type="entry name" value="S4"/>
    <property type="match status" value="1"/>
</dbReference>
<dbReference type="Pfam" id="PF01479">
    <property type="entry name" value="S4"/>
    <property type="match status" value="1"/>
</dbReference>
<dbReference type="PANTHER" id="PTHR11831:SF4">
    <property type="entry name" value="SMALL RIBOSOMAL SUBUNIT PROTEIN US4M"/>
    <property type="match status" value="1"/>
</dbReference>
<dbReference type="InterPro" id="IPR036986">
    <property type="entry name" value="S4_RNA-bd_sf"/>
</dbReference>